<feature type="domain" description="RING-type" evidence="6">
    <location>
        <begin position="258"/>
        <end position="299"/>
    </location>
</feature>
<dbReference type="PANTHER" id="PTHR23041">
    <property type="entry name" value="RING FINGER DOMAIN-CONTAINING"/>
    <property type="match status" value="1"/>
</dbReference>
<dbReference type="OrthoDB" id="6105938at2759"/>
<keyword evidence="3" id="KW-0862">Zinc</keyword>
<dbReference type="PANTHER" id="PTHR23041:SF78">
    <property type="entry name" value="E3 UBIQUITIN-PROTEIN LIGASE RNF4"/>
    <property type="match status" value="1"/>
</dbReference>
<comment type="caution">
    <text evidence="7">The sequence shown here is derived from an EMBL/GenBank/DDBJ whole genome shotgun (WGS) entry which is preliminary data.</text>
</comment>
<evidence type="ECO:0000256" key="2">
    <source>
        <dbReference type="ARBA" id="ARBA00022771"/>
    </source>
</evidence>
<dbReference type="Pfam" id="PF00097">
    <property type="entry name" value="zf-C3HC4"/>
    <property type="match status" value="1"/>
</dbReference>
<dbReference type="InterPro" id="IPR017907">
    <property type="entry name" value="Znf_RING_CS"/>
</dbReference>
<dbReference type="InterPro" id="IPR001841">
    <property type="entry name" value="Znf_RING"/>
</dbReference>
<dbReference type="STRING" id="478820.A0A196SFJ7"/>
<keyword evidence="1" id="KW-0479">Metal-binding</keyword>
<accession>A0A196SFJ7</accession>
<feature type="compositionally biased region" description="Basic and acidic residues" evidence="5">
    <location>
        <begin position="28"/>
        <end position="86"/>
    </location>
</feature>
<dbReference type="InterPro" id="IPR018957">
    <property type="entry name" value="Znf_C3HC4_RING-type"/>
</dbReference>
<keyword evidence="2 4" id="KW-0863">Zinc-finger</keyword>
<evidence type="ECO:0000256" key="4">
    <source>
        <dbReference type="PROSITE-ProRule" id="PRU00175"/>
    </source>
</evidence>
<dbReference type="GO" id="GO:0008270">
    <property type="term" value="F:zinc ion binding"/>
    <property type="evidence" value="ECO:0007669"/>
    <property type="project" value="UniProtKB-KW"/>
</dbReference>
<sequence length="312" mass="35564">MLPSGANTPTQGDSASIPAAGVQGSNGERNDNRGKERVANLEDQRNRRIPSDRQRELARIRERSREADAPPRDSHRPALPADREADNVIDLLSSSDDDVISIEDNQSPSPPPQERESENANNQMVVRPAPAAHADSASHHTSEEESEGEEDYEDNYDGYEEDEDDYVSYDPWLNPEMYVSHYPPVISTLDFMNWLRAFQMPREEEDEDEEDSSNEEEEESNSGSCIDILESSEDEIVDVTKDDKEEKEEKSPLGGYNCPICLEPPLHPFSTTCGHIFCRKCMRQLFKRPFYEWKCPLCNKELTTRDIHPLFL</sequence>
<keyword evidence="8" id="KW-1185">Reference proteome</keyword>
<dbReference type="Proteomes" id="UP000078348">
    <property type="component" value="Unassembled WGS sequence"/>
</dbReference>
<feature type="compositionally biased region" description="Acidic residues" evidence="5">
    <location>
        <begin position="203"/>
        <end position="220"/>
    </location>
</feature>
<proteinExistence type="predicted"/>
<feature type="compositionally biased region" description="Acidic residues" evidence="5">
    <location>
        <begin position="144"/>
        <end position="167"/>
    </location>
</feature>
<dbReference type="AlphaFoldDB" id="A0A196SFJ7"/>
<dbReference type="SMART" id="SM00184">
    <property type="entry name" value="RING"/>
    <property type="match status" value="1"/>
</dbReference>
<dbReference type="Gene3D" id="3.30.40.10">
    <property type="entry name" value="Zinc/RING finger domain, C3HC4 (zinc finger)"/>
    <property type="match status" value="1"/>
</dbReference>
<feature type="region of interest" description="Disordered" evidence="5">
    <location>
        <begin position="1"/>
        <end position="168"/>
    </location>
</feature>
<dbReference type="InterPro" id="IPR013083">
    <property type="entry name" value="Znf_RING/FYVE/PHD"/>
</dbReference>
<evidence type="ECO:0000256" key="3">
    <source>
        <dbReference type="ARBA" id="ARBA00022833"/>
    </source>
</evidence>
<dbReference type="SUPFAM" id="SSF57850">
    <property type="entry name" value="RING/U-box"/>
    <property type="match status" value="1"/>
</dbReference>
<reference evidence="7 8" key="1">
    <citation type="submission" date="2016-05" db="EMBL/GenBank/DDBJ databases">
        <title>Nuclear genome of Blastocystis sp. subtype 1 NandII.</title>
        <authorList>
            <person name="Gentekaki E."/>
            <person name="Curtis B."/>
            <person name="Stairs C."/>
            <person name="Eme L."/>
            <person name="Herman E."/>
            <person name="Klimes V."/>
            <person name="Arias M.C."/>
            <person name="Elias M."/>
            <person name="Hilliou F."/>
            <person name="Klute M."/>
            <person name="Malik S.-B."/>
            <person name="Pightling A."/>
            <person name="Rachubinski R."/>
            <person name="Salas D."/>
            <person name="Schlacht A."/>
            <person name="Suga H."/>
            <person name="Archibald J."/>
            <person name="Ball S.G."/>
            <person name="Clark G."/>
            <person name="Dacks J."/>
            <person name="Van Der Giezen M."/>
            <person name="Tsaousis A."/>
            <person name="Roger A."/>
        </authorList>
    </citation>
    <scope>NUCLEOTIDE SEQUENCE [LARGE SCALE GENOMIC DNA]</scope>
    <source>
        <strain evidence="8">ATCC 50177 / NandII</strain>
    </source>
</reference>
<dbReference type="EMBL" id="LXWW01000118">
    <property type="protein sequence ID" value="OAO15783.1"/>
    <property type="molecule type" value="Genomic_DNA"/>
</dbReference>
<feature type="compositionally biased region" description="Polar residues" evidence="5">
    <location>
        <begin position="1"/>
        <end position="14"/>
    </location>
</feature>
<organism evidence="7 8">
    <name type="scientific">Blastocystis sp. subtype 1 (strain ATCC 50177 / NandII)</name>
    <dbReference type="NCBI Taxonomy" id="478820"/>
    <lineage>
        <taxon>Eukaryota</taxon>
        <taxon>Sar</taxon>
        <taxon>Stramenopiles</taxon>
        <taxon>Bigyra</taxon>
        <taxon>Opalozoa</taxon>
        <taxon>Opalinata</taxon>
        <taxon>Blastocystidae</taxon>
        <taxon>Blastocystis</taxon>
    </lineage>
</organism>
<evidence type="ECO:0000256" key="5">
    <source>
        <dbReference type="SAM" id="MobiDB-lite"/>
    </source>
</evidence>
<feature type="region of interest" description="Disordered" evidence="5">
    <location>
        <begin position="202"/>
        <end position="229"/>
    </location>
</feature>
<name>A0A196SFJ7_BLAHN</name>
<dbReference type="PROSITE" id="PS50089">
    <property type="entry name" value="ZF_RING_2"/>
    <property type="match status" value="1"/>
</dbReference>
<dbReference type="InterPro" id="IPR047134">
    <property type="entry name" value="RNF4"/>
</dbReference>
<protein>
    <submittedName>
        <fullName evidence="7">RING/U-box domain-containing protein</fullName>
    </submittedName>
</protein>
<evidence type="ECO:0000256" key="1">
    <source>
        <dbReference type="ARBA" id="ARBA00022723"/>
    </source>
</evidence>
<evidence type="ECO:0000313" key="8">
    <source>
        <dbReference type="Proteomes" id="UP000078348"/>
    </source>
</evidence>
<gene>
    <name evidence="7" type="ORF">AV274_2498</name>
</gene>
<evidence type="ECO:0000313" key="7">
    <source>
        <dbReference type="EMBL" id="OAO15783.1"/>
    </source>
</evidence>
<evidence type="ECO:0000259" key="6">
    <source>
        <dbReference type="PROSITE" id="PS50089"/>
    </source>
</evidence>
<dbReference type="PROSITE" id="PS00518">
    <property type="entry name" value="ZF_RING_1"/>
    <property type="match status" value="1"/>
</dbReference>